<keyword evidence="1" id="KW-0812">Transmembrane</keyword>
<protein>
    <recommendedName>
        <fullName evidence="3">C-type lectin domain-containing protein</fullName>
    </recommendedName>
</protein>
<organism evidence="4 5">
    <name type="scientific">Macrostomum lignano</name>
    <dbReference type="NCBI Taxonomy" id="282301"/>
    <lineage>
        <taxon>Eukaryota</taxon>
        <taxon>Metazoa</taxon>
        <taxon>Spiralia</taxon>
        <taxon>Lophotrochozoa</taxon>
        <taxon>Platyhelminthes</taxon>
        <taxon>Rhabditophora</taxon>
        <taxon>Macrostomorpha</taxon>
        <taxon>Macrostomida</taxon>
        <taxon>Macrostomidae</taxon>
        <taxon>Macrostomum</taxon>
    </lineage>
</organism>
<dbReference type="Gene3D" id="3.10.100.10">
    <property type="entry name" value="Mannose-Binding Protein A, subunit A"/>
    <property type="match status" value="1"/>
</dbReference>
<dbReference type="AlphaFoldDB" id="A0A267FBT8"/>
<dbReference type="PROSITE" id="PS50041">
    <property type="entry name" value="C_TYPE_LECTIN_2"/>
    <property type="match status" value="1"/>
</dbReference>
<feature type="domain" description="C-type lectin" evidence="3">
    <location>
        <begin position="134"/>
        <end position="264"/>
    </location>
</feature>
<evidence type="ECO:0000256" key="1">
    <source>
        <dbReference type="SAM" id="Phobius"/>
    </source>
</evidence>
<feature type="signal peptide" evidence="2">
    <location>
        <begin position="1"/>
        <end position="23"/>
    </location>
</feature>
<keyword evidence="1" id="KW-0472">Membrane</keyword>
<dbReference type="SUPFAM" id="SSF56436">
    <property type="entry name" value="C-type lectin-like"/>
    <property type="match status" value="1"/>
</dbReference>
<name>A0A267FBT8_9PLAT</name>
<evidence type="ECO:0000313" key="5">
    <source>
        <dbReference type="Proteomes" id="UP000215902"/>
    </source>
</evidence>
<sequence length="367" mass="41513">MNSARVWSHLLLSLLFVSSPVLSQKTFYCSKSAEPVEITDSDFTLYFTYGHRRYVSPNMDCNFVISDPNRTSGSLYMIEMLYNYADSNEHNFVIRDGNRTLMQNEVDFNHYIMITRTSSLTAHFLTRSLTYLNLHGYCLKFTRFTGCPPGWTSLGDVCISSGSGQGVAGRGYFSQCQAKCNNMRSNLLTLPLLQRAGIRSVKELAERFRFPHPVWIGLTDNTTAGPGKLYWLDGTPLDIESADWIQCDTMISNPPPSHWSSRGCGRDERTAYLWLTAKYFITMTQGNSMSRNFVCAMPSGGTDEFFPIPSGQRPPSKLQLLWLLLLVPLSAGFIALCLQARRRRQNYQAIGANVEPSGFIIFRWITI</sequence>
<keyword evidence="2" id="KW-0732">Signal</keyword>
<proteinExistence type="predicted"/>
<evidence type="ECO:0000313" key="4">
    <source>
        <dbReference type="EMBL" id="PAA70684.1"/>
    </source>
</evidence>
<evidence type="ECO:0000256" key="2">
    <source>
        <dbReference type="SAM" id="SignalP"/>
    </source>
</evidence>
<accession>A0A267FBT8</accession>
<feature type="chain" id="PRO_5013283716" description="C-type lectin domain-containing protein" evidence="2">
    <location>
        <begin position="24"/>
        <end position="367"/>
    </location>
</feature>
<comment type="caution">
    <text evidence="4">The sequence shown here is derived from an EMBL/GenBank/DDBJ whole genome shotgun (WGS) entry which is preliminary data.</text>
</comment>
<dbReference type="EMBL" id="NIVC01001215">
    <property type="protein sequence ID" value="PAA70684.1"/>
    <property type="molecule type" value="Genomic_DNA"/>
</dbReference>
<dbReference type="InterPro" id="IPR016187">
    <property type="entry name" value="CTDL_fold"/>
</dbReference>
<dbReference type="Proteomes" id="UP000215902">
    <property type="component" value="Unassembled WGS sequence"/>
</dbReference>
<evidence type="ECO:0000259" key="3">
    <source>
        <dbReference type="PROSITE" id="PS50041"/>
    </source>
</evidence>
<dbReference type="SMART" id="SM00034">
    <property type="entry name" value="CLECT"/>
    <property type="match status" value="1"/>
</dbReference>
<feature type="transmembrane region" description="Helical" evidence="1">
    <location>
        <begin position="320"/>
        <end position="338"/>
    </location>
</feature>
<dbReference type="InterPro" id="IPR016186">
    <property type="entry name" value="C-type_lectin-like/link_sf"/>
</dbReference>
<reference evidence="4 5" key="1">
    <citation type="submission" date="2017-06" db="EMBL/GenBank/DDBJ databases">
        <title>A platform for efficient transgenesis in Macrostomum lignano, a flatworm model organism for stem cell research.</title>
        <authorList>
            <person name="Berezikov E."/>
        </authorList>
    </citation>
    <scope>NUCLEOTIDE SEQUENCE [LARGE SCALE GENOMIC DNA]</scope>
    <source>
        <strain evidence="4">DV1</strain>
        <tissue evidence="4">Whole organism</tissue>
    </source>
</reference>
<dbReference type="InterPro" id="IPR001304">
    <property type="entry name" value="C-type_lectin-like"/>
</dbReference>
<keyword evidence="5" id="KW-1185">Reference proteome</keyword>
<gene>
    <name evidence="4" type="ORF">BOX15_Mlig014701g1</name>
</gene>
<keyword evidence="1" id="KW-1133">Transmembrane helix</keyword>